<gene>
    <name evidence="4" type="ORF">DB88DRAFT_476463</name>
</gene>
<keyword evidence="2" id="KW-0802">TPR repeat</keyword>
<accession>A0AAD9L8D4</accession>
<dbReference type="PIRSF" id="PIRSF000422">
    <property type="entry name" value="N-terminal-AcTrfase-A_aux_su"/>
    <property type="match status" value="1"/>
</dbReference>
<evidence type="ECO:0000256" key="1">
    <source>
        <dbReference type="ARBA" id="ARBA00022737"/>
    </source>
</evidence>
<keyword evidence="5" id="KW-1185">Reference proteome</keyword>
<keyword evidence="4" id="KW-0675">Receptor</keyword>
<feature type="region of interest" description="Disordered" evidence="3">
    <location>
        <begin position="598"/>
        <end position="650"/>
    </location>
</feature>
<evidence type="ECO:0000313" key="4">
    <source>
        <dbReference type="EMBL" id="KAK1927035.1"/>
    </source>
</evidence>
<dbReference type="GO" id="GO:0031415">
    <property type="term" value="C:NatA complex"/>
    <property type="evidence" value="ECO:0007669"/>
    <property type="project" value="TreeGrafter"/>
</dbReference>
<dbReference type="Gene3D" id="1.25.40.1010">
    <property type="match status" value="1"/>
</dbReference>
<dbReference type="InterPro" id="IPR021183">
    <property type="entry name" value="NatA_aux_su"/>
</dbReference>
<dbReference type="Pfam" id="PF12569">
    <property type="entry name" value="NatA_aux_su"/>
    <property type="match status" value="1"/>
</dbReference>
<name>A0AAD9L8D4_PAPLA</name>
<dbReference type="PANTHER" id="PTHR22767:SF2">
    <property type="entry name" value="N(ALPHA)-ACETYLTRANSFERASE 15_16, ISOFORM A"/>
    <property type="match status" value="1"/>
</dbReference>
<evidence type="ECO:0000313" key="5">
    <source>
        <dbReference type="Proteomes" id="UP001182556"/>
    </source>
</evidence>
<proteinExistence type="predicted"/>
<dbReference type="InterPro" id="IPR019734">
    <property type="entry name" value="TPR_rpt"/>
</dbReference>
<evidence type="ECO:0000256" key="3">
    <source>
        <dbReference type="SAM" id="MobiDB-lite"/>
    </source>
</evidence>
<reference evidence="4" key="1">
    <citation type="submission" date="2023-02" db="EMBL/GenBank/DDBJ databases">
        <title>Identification and recombinant expression of a fungal hydrolase from Papiliotrema laurentii that hydrolyzes apple cutin and clears colloidal polyester polyurethane.</title>
        <authorList>
            <consortium name="DOE Joint Genome Institute"/>
            <person name="Roman V.A."/>
            <person name="Bojanowski C."/>
            <person name="Crable B.R."/>
            <person name="Wagner D.N."/>
            <person name="Hung C.S."/>
            <person name="Nadeau L.J."/>
            <person name="Schratz L."/>
            <person name="Haridas S."/>
            <person name="Pangilinan J."/>
            <person name="Lipzen A."/>
            <person name="Na H."/>
            <person name="Yan M."/>
            <person name="Ng V."/>
            <person name="Grigoriev I.V."/>
            <person name="Spatafora J.W."/>
            <person name="Barlow D."/>
            <person name="Biffinger J."/>
            <person name="Kelley-Loughnane N."/>
            <person name="Varaljay V.A."/>
            <person name="Crookes-Goodson W.J."/>
        </authorList>
    </citation>
    <scope>NUCLEOTIDE SEQUENCE</scope>
    <source>
        <strain evidence="4">5307AH</strain>
    </source>
</reference>
<dbReference type="SMART" id="SM00028">
    <property type="entry name" value="TPR"/>
    <property type="match status" value="5"/>
</dbReference>
<dbReference type="Proteomes" id="UP001182556">
    <property type="component" value="Unassembled WGS sequence"/>
</dbReference>
<feature type="compositionally biased region" description="Basic and acidic residues" evidence="3">
    <location>
        <begin position="598"/>
        <end position="611"/>
    </location>
</feature>
<keyword evidence="1" id="KW-0677">Repeat</keyword>
<dbReference type="InterPro" id="IPR011990">
    <property type="entry name" value="TPR-like_helical_dom_sf"/>
</dbReference>
<dbReference type="AlphaFoldDB" id="A0AAD9L8D4"/>
<sequence>MATIPKHRQLPDKESKLFKELLTQYELKQYKKGIKAADTILKKFPNHGETLALKALTLHSSLPFPATVSSLPKQEEAEAMARTAVKKDITSHITWHVLGILAKVRKDWEEASRAFAMARKQDADNIPLIRDSISLYLHTRDYPQAVAARHHHLLIRPQLRNSWLGLIVAHHLNGDPEEALEVYDAFVNTVKNDGFTAPERAQVAVYVVRLCMDAGDYEDGLRRLESGLRNGSLHPRGEVTQLKAELLVKLGRTQEAEDTYRALLEQNSDNLEYYRGFLRTKGLDISQELDSSSASKVLHALDSFAESYPRSSAPRRLPLDIATGDEFRARARAYLINGLERGVPSLFVDVKGVYSDPSRMSVVGEIFEEVISSLEKEISLHGNDTIAPPTTLLWAYYFYALHLSHPLHPNPSHSRSLEYLSKAMEHTPTLPELYMAQAMVLKRAGDPLGAAKAMEEARSLDGQDRFLNAKAAKYWLRAGEVKKAEDLVSLFTKKDMSPVADLTDLQCLWFLQEEGDSYKRTGNLAMALKRYQALSDTFKEYEDDQYDFHTYTFRRMTFSSYISLMKYEDQLRSHPGYFKAAVEAIDIYLRVHDDPSLTEEKLTPEEEAERKKAAKKAQKAEQKARKAALASGDGKKEDPPVPDDDPTGIKALKTETPLEEALKWLKPLQKLASSRIEVQTLAYEVYIRQGLFLAALKALIAAKEIDAEDAKLHSQIINFRRRLSGAEVPDNVKSVIDATFPDVLPSSTSSEDFNAEFLSRHSQSPAHILGAARGLFEIKRSSEPVSADTVSSIVAVLDKLTGEGVPPRIPVFLGAVALLKEAGASADQISDFEQKIKARVPLAEVFAPAEERKKQREEILAAKEETA</sequence>
<organism evidence="4 5">
    <name type="scientific">Papiliotrema laurentii</name>
    <name type="common">Cryptococcus laurentii</name>
    <dbReference type="NCBI Taxonomy" id="5418"/>
    <lineage>
        <taxon>Eukaryota</taxon>
        <taxon>Fungi</taxon>
        <taxon>Dikarya</taxon>
        <taxon>Basidiomycota</taxon>
        <taxon>Agaricomycotina</taxon>
        <taxon>Tremellomycetes</taxon>
        <taxon>Tremellales</taxon>
        <taxon>Rhynchogastremaceae</taxon>
        <taxon>Papiliotrema</taxon>
    </lineage>
</organism>
<dbReference type="PANTHER" id="PTHR22767">
    <property type="entry name" value="N-TERMINAL ACETYLTRANSFERASE-RELATED"/>
    <property type="match status" value="1"/>
</dbReference>
<dbReference type="Gene3D" id="1.25.40.1040">
    <property type="match status" value="1"/>
</dbReference>
<dbReference type="EMBL" id="JAODAN010000001">
    <property type="protein sequence ID" value="KAK1927035.1"/>
    <property type="molecule type" value="Genomic_DNA"/>
</dbReference>
<evidence type="ECO:0000256" key="2">
    <source>
        <dbReference type="ARBA" id="ARBA00022803"/>
    </source>
</evidence>
<protein>
    <submittedName>
        <fullName evidence="4">NMDA receptor-regulated protein 1-domain-containing protein</fullName>
    </submittedName>
</protein>
<comment type="caution">
    <text evidence="4">The sequence shown here is derived from an EMBL/GenBank/DDBJ whole genome shotgun (WGS) entry which is preliminary data.</text>
</comment>
<dbReference type="SUPFAM" id="SSF48452">
    <property type="entry name" value="TPR-like"/>
    <property type="match status" value="2"/>
</dbReference>